<dbReference type="PANTHER" id="PTHR46128:SF329">
    <property type="entry name" value="MITOCHONDRIAL GROUP I INTRON SPLICING FACTOR DMR1"/>
    <property type="match status" value="1"/>
</dbReference>
<reference evidence="2" key="1">
    <citation type="submission" date="2023-02" db="EMBL/GenBank/DDBJ databases">
        <title>Mating type loci evolution in Malassezia.</title>
        <authorList>
            <person name="Coelho M.A."/>
        </authorList>
    </citation>
    <scope>NUCLEOTIDE SEQUENCE</scope>
    <source>
        <strain evidence="2">CBS 14136</strain>
    </source>
</reference>
<comment type="similarity">
    <text evidence="1">Belongs to the PPR family. P subfamily.</text>
</comment>
<proteinExistence type="inferred from homology"/>
<gene>
    <name evidence="2" type="ORF">MPSI1_000900</name>
</gene>
<dbReference type="PANTHER" id="PTHR46128">
    <property type="entry name" value="MITOCHONDRIAL GROUP I INTRON SPLICING FACTOR CCM1"/>
    <property type="match status" value="1"/>
</dbReference>
<dbReference type="InterPro" id="IPR011990">
    <property type="entry name" value="TPR-like_helical_dom_sf"/>
</dbReference>
<sequence>MREKGIKIPAKALNAVLSTALVCAQMHEVRKILHEVGGTVNLNLIGLTSVLQSYCSRYADQKAIQLGLQTTDILKDTPTDSEVHEVAETLLTYLQQSNDTVAWHAYFTYLGLFQSTETMMNCYHSVNASGQFSPDSWTLATLTLVHIHNDAPADCDEALALLAKMTAATSLRSNRFVIGTLIQVVLGYTIRIGNAKFARPSCDPSKTIEAQTFMEEACDNYGIVPDKAMLQPLIEAHCNEFVPNVDAAYDLLRYLRPNVKRSLFWQKKTSAPQTDFGSYHPLLIACVRLRDVGRALELIKEMQHLQLPSQSTASLIMQLWGVCTTYTEAWDVYKSLRQIGTWTTASYSHIIVLCCRLKLYNSTEDENPSPVPASFPLRLLGDMRNERMHPSTDTYTVILNHYAKAPNATLSGVQATHELIKKDIHLEPDLILINALMNAYNHVDAPAQVLGIWDSLVVLCNNTKSLDFLDDVSLVIVLDACGHAKLLSAARRALDSAQQLEKRARHGKILGKNVIDAWVECLARCGELSEAVEAAFSLQELADKKTVETLMRFVASAHVRKTISTKQWESIRGRVLARYPHLWDEVANII</sequence>
<dbReference type="Gene3D" id="1.25.40.10">
    <property type="entry name" value="Tetratricopeptide repeat domain"/>
    <property type="match status" value="2"/>
</dbReference>
<evidence type="ECO:0000313" key="3">
    <source>
        <dbReference type="Proteomes" id="UP001214628"/>
    </source>
</evidence>
<dbReference type="Proteomes" id="UP001214628">
    <property type="component" value="Chromosome 1"/>
</dbReference>
<dbReference type="AlphaFoldDB" id="A0AAF0F8Z4"/>
<keyword evidence="3" id="KW-1185">Reference proteome</keyword>
<evidence type="ECO:0000313" key="2">
    <source>
        <dbReference type="EMBL" id="WFD42259.1"/>
    </source>
</evidence>
<dbReference type="InterPro" id="IPR050872">
    <property type="entry name" value="PPR_P_subfamily"/>
</dbReference>
<protein>
    <submittedName>
        <fullName evidence="2">Uncharacterized protein</fullName>
    </submittedName>
</protein>
<accession>A0AAF0F8Z4</accession>
<organism evidence="2 3">
    <name type="scientific">Malassezia psittaci</name>
    <dbReference type="NCBI Taxonomy" id="1821823"/>
    <lineage>
        <taxon>Eukaryota</taxon>
        <taxon>Fungi</taxon>
        <taxon>Dikarya</taxon>
        <taxon>Basidiomycota</taxon>
        <taxon>Ustilaginomycotina</taxon>
        <taxon>Malasseziomycetes</taxon>
        <taxon>Malasseziales</taxon>
        <taxon>Malasseziaceae</taxon>
        <taxon>Malassezia</taxon>
    </lineage>
</organism>
<name>A0AAF0F8Z4_9BASI</name>
<dbReference type="EMBL" id="CP118375">
    <property type="protein sequence ID" value="WFD42259.1"/>
    <property type="molecule type" value="Genomic_DNA"/>
</dbReference>
<evidence type="ECO:0000256" key="1">
    <source>
        <dbReference type="ARBA" id="ARBA00007626"/>
    </source>
</evidence>